<feature type="compositionally biased region" description="Polar residues" evidence="1">
    <location>
        <begin position="72"/>
        <end position="86"/>
    </location>
</feature>
<proteinExistence type="predicted"/>
<comment type="caution">
    <text evidence="2">The sequence shown here is derived from an EMBL/GenBank/DDBJ whole genome shotgun (WGS) entry which is preliminary data.</text>
</comment>
<keyword evidence="3" id="KW-1185">Reference proteome</keyword>
<feature type="region of interest" description="Disordered" evidence="1">
    <location>
        <begin position="1"/>
        <end position="86"/>
    </location>
</feature>
<feature type="compositionally biased region" description="Basic and acidic residues" evidence="1">
    <location>
        <begin position="14"/>
        <end position="27"/>
    </location>
</feature>
<feature type="compositionally biased region" description="Low complexity" evidence="1">
    <location>
        <begin position="58"/>
        <end position="70"/>
    </location>
</feature>
<evidence type="ECO:0000256" key="1">
    <source>
        <dbReference type="SAM" id="MobiDB-lite"/>
    </source>
</evidence>
<protein>
    <submittedName>
        <fullName evidence="2">Uncharacterized protein</fullName>
    </submittedName>
</protein>
<reference evidence="2 3" key="1">
    <citation type="submission" date="2019-05" db="EMBL/GenBank/DDBJ databases">
        <authorList>
            <person name="Farhan Ul Haque M."/>
        </authorList>
    </citation>
    <scope>NUCLEOTIDE SEQUENCE [LARGE SCALE GENOMIC DNA]</scope>
    <source>
        <strain evidence="2">2</strain>
    </source>
</reference>
<organism evidence="2 3">
    <name type="scientific">Methylocella tundrae</name>
    <dbReference type="NCBI Taxonomy" id="227605"/>
    <lineage>
        <taxon>Bacteria</taxon>
        <taxon>Pseudomonadati</taxon>
        <taxon>Pseudomonadota</taxon>
        <taxon>Alphaproteobacteria</taxon>
        <taxon>Hyphomicrobiales</taxon>
        <taxon>Beijerinckiaceae</taxon>
        <taxon>Methylocella</taxon>
    </lineage>
</organism>
<evidence type="ECO:0000313" key="3">
    <source>
        <dbReference type="Proteomes" id="UP000485880"/>
    </source>
</evidence>
<evidence type="ECO:0000313" key="2">
    <source>
        <dbReference type="EMBL" id="VTZ51160.1"/>
    </source>
</evidence>
<dbReference type="Proteomes" id="UP000485880">
    <property type="component" value="Unassembled WGS sequence"/>
</dbReference>
<accession>A0A8B6M8F4</accession>
<dbReference type="AlphaFoldDB" id="A0A8B6M8F4"/>
<name>A0A8B6M8F4_METTU</name>
<sequence length="86" mass="9937">MRVNHWRRGTTCEQRTRRGDPEDEFTRRLSGTPFRIAKQRAQSGLLGEMSHSPRSLALNKQPNQKQPKLQKTVDSPQTSWHSAARL</sequence>
<dbReference type="EMBL" id="CABFMQ020000089">
    <property type="protein sequence ID" value="VTZ51160.1"/>
    <property type="molecule type" value="Genomic_DNA"/>
</dbReference>
<gene>
    <name evidence="2" type="ORF">MPC4_310035</name>
</gene>